<evidence type="ECO:0000313" key="1">
    <source>
        <dbReference type="EMBL" id="JAE35341.1"/>
    </source>
</evidence>
<name>A0A0A9HKE4_ARUDO</name>
<reference evidence="1" key="2">
    <citation type="journal article" date="2015" name="Data Brief">
        <title>Shoot transcriptome of the giant reed, Arundo donax.</title>
        <authorList>
            <person name="Barrero R.A."/>
            <person name="Guerrero F.D."/>
            <person name="Moolhuijzen P."/>
            <person name="Goolsby J.A."/>
            <person name="Tidwell J."/>
            <person name="Bellgard S.E."/>
            <person name="Bellgard M.I."/>
        </authorList>
    </citation>
    <scope>NUCLEOTIDE SEQUENCE</scope>
    <source>
        <tissue evidence="1">Shoot tissue taken approximately 20 cm above the soil surface</tissue>
    </source>
</reference>
<proteinExistence type="predicted"/>
<sequence>MTGLHDHFFMHDFSSVWSL</sequence>
<accession>A0A0A9HKE4</accession>
<reference evidence="1" key="1">
    <citation type="submission" date="2014-09" db="EMBL/GenBank/DDBJ databases">
        <authorList>
            <person name="Magalhaes I.L.F."/>
            <person name="Oliveira U."/>
            <person name="Santos F.R."/>
            <person name="Vidigal T.H.D.A."/>
            <person name="Brescovit A.D."/>
            <person name="Santos A.J."/>
        </authorList>
    </citation>
    <scope>NUCLEOTIDE SEQUENCE</scope>
    <source>
        <tissue evidence="1">Shoot tissue taken approximately 20 cm above the soil surface</tissue>
    </source>
</reference>
<organism evidence="1">
    <name type="scientific">Arundo donax</name>
    <name type="common">Giant reed</name>
    <name type="synonym">Donax arundinaceus</name>
    <dbReference type="NCBI Taxonomy" id="35708"/>
    <lineage>
        <taxon>Eukaryota</taxon>
        <taxon>Viridiplantae</taxon>
        <taxon>Streptophyta</taxon>
        <taxon>Embryophyta</taxon>
        <taxon>Tracheophyta</taxon>
        <taxon>Spermatophyta</taxon>
        <taxon>Magnoliopsida</taxon>
        <taxon>Liliopsida</taxon>
        <taxon>Poales</taxon>
        <taxon>Poaceae</taxon>
        <taxon>PACMAD clade</taxon>
        <taxon>Arundinoideae</taxon>
        <taxon>Arundineae</taxon>
        <taxon>Arundo</taxon>
    </lineage>
</organism>
<dbReference type="EMBL" id="GBRH01162555">
    <property type="protein sequence ID" value="JAE35341.1"/>
    <property type="molecule type" value="Transcribed_RNA"/>
</dbReference>
<protein>
    <submittedName>
        <fullName evidence="1">Uncharacterized protein</fullName>
    </submittedName>
</protein>
<dbReference type="AlphaFoldDB" id="A0A0A9HKE4"/>